<dbReference type="InterPro" id="IPR036097">
    <property type="entry name" value="HisK_dim/P_sf"/>
</dbReference>
<feature type="region of interest" description="Disordered" evidence="4">
    <location>
        <begin position="1"/>
        <end position="43"/>
    </location>
</feature>
<dbReference type="GO" id="GO:0000155">
    <property type="term" value="F:phosphorelay sensor kinase activity"/>
    <property type="evidence" value="ECO:0007669"/>
    <property type="project" value="InterPro"/>
</dbReference>
<dbReference type="InterPro" id="IPR001789">
    <property type="entry name" value="Sig_transdc_resp-reg_receiver"/>
</dbReference>
<evidence type="ECO:0000256" key="3">
    <source>
        <dbReference type="SAM" id="Coils"/>
    </source>
</evidence>
<feature type="domain" description="Response regulatory" evidence="6">
    <location>
        <begin position="1141"/>
        <end position="1272"/>
    </location>
</feature>
<evidence type="ECO:0000313" key="8">
    <source>
        <dbReference type="Proteomes" id="UP000481288"/>
    </source>
</evidence>
<dbReference type="AlphaFoldDB" id="A0A7D8V0N2"/>
<feature type="domain" description="Histidine kinase" evidence="5">
    <location>
        <begin position="799"/>
        <end position="1072"/>
    </location>
</feature>
<accession>A0A7D8V0N2</accession>
<dbReference type="Gene3D" id="1.10.287.130">
    <property type="match status" value="1"/>
</dbReference>
<evidence type="ECO:0000259" key="6">
    <source>
        <dbReference type="PROSITE" id="PS50110"/>
    </source>
</evidence>
<dbReference type="InterPro" id="IPR003661">
    <property type="entry name" value="HisK_dim/P_dom"/>
</dbReference>
<dbReference type="InterPro" id="IPR035965">
    <property type="entry name" value="PAS-like_dom_sf"/>
</dbReference>
<keyword evidence="3" id="KW-0175">Coiled coil</keyword>
<dbReference type="SUPFAM" id="SSF52172">
    <property type="entry name" value="CheY-like"/>
    <property type="match status" value="1"/>
</dbReference>
<dbReference type="SMART" id="SM00388">
    <property type="entry name" value="HisKA"/>
    <property type="match status" value="1"/>
</dbReference>
<dbReference type="Proteomes" id="UP000481288">
    <property type="component" value="Unassembled WGS sequence"/>
</dbReference>
<dbReference type="SMART" id="SM00448">
    <property type="entry name" value="REC"/>
    <property type="match status" value="1"/>
</dbReference>
<dbReference type="Gene3D" id="3.30.565.10">
    <property type="entry name" value="Histidine kinase-like ATPase, C-terminal domain"/>
    <property type="match status" value="1"/>
</dbReference>
<dbReference type="InterPro" id="IPR058846">
    <property type="entry name" value="PAS-like"/>
</dbReference>
<dbReference type="SUPFAM" id="SSF47384">
    <property type="entry name" value="Homodimeric domain of signal transducing histidine kinase"/>
    <property type="match status" value="1"/>
</dbReference>
<feature type="modified residue" description="4-aspartylphosphate" evidence="2">
    <location>
        <position position="1201"/>
    </location>
</feature>
<keyword evidence="1 2" id="KW-0597">Phosphoprotein</keyword>
<dbReference type="PANTHER" id="PTHR43719:SF30">
    <property type="entry name" value="TWO-COMPONENT SYSTEM RESPONSE REGULATOR"/>
    <property type="match status" value="1"/>
</dbReference>
<dbReference type="CDD" id="cd00082">
    <property type="entry name" value="HisKA"/>
    <property type="match status" value="1"/>
</dbReference>
<keyword evidence="7" id="KW-0418">Kinase</keyword>
<dbReference type="EMBL" id="QGMG01000104">
    <property type="protein sequence ID" value="TVY57266.1"/>
    <property type="molecule type" value="Genomic_DNA"/>
</dbReference>
<gene>
    <name evidence="7" type="primary">dhkK_2</name>
    <name evidence="7" type="ORF">LCER1_G002828</name>
</gene>
<keyword evidence="8" id="KW-1185">Reference proteome</keyword>
<organism evidence="7 8">
    <name type="scientific">Lachnellula cervina</name>
    <dbReference type="NCBI Taxonomy" id="1316786"/>
    <lineage>
        <taxon>Eukaryota</taxon>
        <taxon>Fungi</taxon>
        <taxon>Dikarya</taxon>
        <taxon>Ascomycota</taxon>
        <taxon>Pezizomycotina</taxon>
        <taxon>Leotiomycetes</taxon>
        <taxon>Helotiales</taxon>
        <taxon>Lachnaceae</taxon>
        <taxon>Lachnellula</taxon>
    </lineage>
</organism>
<dbReference type="Pfam" id="PF02518">
    <property type="entry name" value="HATPase_c"/>
    <property type="match status" value="1"/>
</dbReference>
<reference evidence="7 8" key="1">
    <citation type="submission" date="2018-05" db="EMBL/GenBank/DDBJ databases">
        <title>Whole genome sequencing for identification of molecular markers to develop diagnostic detection tools for the regulated plant pathogen Lachnellula willkommii.</title>
        <authorList>
            <person name="Giroux E."/>
            <person name="Bilodeau G."/>
        </authorList>
    </citation>
    <scope>NUCLEOTIDE SEQUENCE [LARGE SCALE GENOMIC DNA]</scope>
    <source>
        <strain evidence="7 8">CBS 625.97</strain>
    </source>
</reference>
<evidence type="ECO:0000256" key="2">
    <source>
        <dbReference type="PROSITE-ProRule" id="PRU00169"/>
    </source>
</evidence>
<dbReference type="OrthoDB" id="60033at2759"/>
<feature type="region of interest" description="Disordered" evidence="4">
    <location>
        <begin position="173"/>
        <end position="197"/>
    </location>
</feature>
<evidence type="ECO:0000256" key="1">
    <source>
        <dbReference type="ARBA" id="ARBA00022553"/>
    </source>
</evidence>
<dbReference type="SMART" id="SM00387">
    <property type="entry name" value="HATPase_c"/>
    <property type="match status" value="1"/>
</dbReference>
<dbReference type="Pfam" id="PF26131">
    <property type="entry name" value="PAS-like"/>
    <property type="match status" value="1"/>
</dbReference>
<dbReference type="InterPro" id="IPR036890">
    <property type="entry name" value="HATPase_C_sf"/>
</dbReference>
<dbReference type="InterPro" id="IPR003594">
    <property type="entry name" value="HATPase_dom"/>
</dbReference>
<dbReference type="InterPro" id="IPR004358">
    <property type="entry name" value="Sig_transdc_His_kin-like_C"/>
</dbReference>
<dbReference type="PROSITE" id="PS50109">
    <property type="entry name" value="HIS_KIN"/>
    <property type="match status" value="1"/>
</dbReference>
<dbReference type="Gene3D" id="3.40.50.2300">
    <property type="match status" value="1"/>
</dbReference>
<name>A0A7D8V0N2_9HELO</name>
<dbReference type="PRINTS" id="PR00344">
    <property type="entry name" value="BCTRLSENSOR"/>
</dbReference>
<dbReference type="Pfam" id="PF00072">
    <property type="entry name" value="Response_reg"/>
    <property type="match status" value="1"/>
</dbReference>
<dbReference type="Gene3D" id="3.30.450.20">
    <property type="entry name" value="PAS domain"/>
    <property type="match status" value="2"/>
</dbReference>
<keyword evidence="7" id="KW-0808">Transferase</keyword>
<evidence type="ECO:0000313" key="7">
    <source>
        <dbReference type="EMBL" id="TVY57266.1"/>
    </source>
</evidence>
<dbReference type="CDD" id="cd17546">
    <property type="entry name" value="REC_hyHK_CKI1_RcsC-like"/>
    <property type="match status" value="1"/>
</dbReference>
<dbReference type="PANTHER" id="PTHR43719">
    <property type="entry name" value="TWO-COMPONENT HISTIDINE KINASE"/>
    <property type="match status" value="1"/>
</dbReference>
<dbReference type="PROSITE" id="PS50110">
    <property type="entry name" value="RESPONSE_REGULATORY"/>
    <property type="match status" value="1"/>
</dbReference>
<evidence type="ECO:0000259" key="5">
    <source>
        <dbReference type="PROSITE" id="PS50109"/>
    </source>
</evidence>
<protein>
    <submittedName>
        <fullName evidence="7">Hybrid signal transduction histidine kinase K</fullName>
    </submittedName>
</protein>
<proteinExistence type="predicted"/>
<feature type="coiled-coil region" evidence="3">
    <location>
        <begin position="761"/>
        <end position="789"/>
    </location>
</feature>
<dbReference type="InterPro" id="IPR011006">
    <property type="entry name" value="CheY-like_superfamily"/>
</dbReference>
<sequence length="1279" mass="142662">MASPARKSQKVSEALSDPPTKRTRARSAHEELGRQGVTRRNSHTAFENTIGKTLDNDFAVIGIGGLLEQDPRPTFVLNLDTNANDIFAPDFVNKAFQSYPQLKNILPFKITLGSPLSPKLPSADFRLWIRNLAHHHEQPSSAPFEYCGFAWIGFRIQSRWLIINGQESYEESASDGRSLRQFDGSITPQRNASNDKDHSLRVKSFRTISEDSVLSDGSLPPSFVTPGTPDWTLTHPIGDLSPHVILARSVDWSATSLGDMQTWSPEFRQVANLLMSNPHPAALFWGEELSVVYNKAYADTVAGHKHPRLMGAGFTTGAGFSELWDWVRPIFQQVRRTGEAAAVADQMLPIERHGFLEETFFTYSLTPIYGGTSKILGLYNAPFETTRQTRATRATQTLIKLGQETALAQRVSEFWPNMLKALEDNEFDFPFALVYSVVEDVDVDEDASVSSESSQSMKSCILEGSLGVPEGHPAAPTRLDLKRARGGFIPSFRDAMTTRVPKLLNLSDGSLSESLMEGIEWKGYGDPCKEAIVCPIRPTNGENVMGFLVVGVNPRRKFDADYQAFIRLLDRQLATSLASVTLFEDEIKRGLNAAEIAALERSRLSEELAVQRSRLQRMAEISSVGMYSMAPDGTLLEANDRVTNPFHFLVFLILVQHVWYEMTGHPRDSNEPMSFMELVDHESIEELEKGWKRLIEDKVPWTGELKLKRPWYDPATGRKHNYWILAASQPEFSSDNKLKSIMGSITDITPQKQSIKDADERAKLSQQLLISSQQAKDLQNKRLEEAEETRRSQNNFIDITSHEMRNPLSAILQCADGISTSLNEFLAEKRSLDPKLINTIEGAIESAETIQLCAQHQKSIVDDILTISKLDSNLLLITPDPIQPVQVVQQALKMFVAECQMTKIKMGFHVEDSWREVGVNTVMLDSSRLLQVLINLMTNAIKFTKSDEKTRTIDVSLAAYNEPPTERSPDFHYFPTKKTRSDVTASNDFGKGKIVYLRFEVKDSGCGLDKDEKKNLFTRFSQASPRTHVKYGGSGLGLFISRQLTELQGGEIGVASEAGVGSTFAFYVKARRVETQESLPKTVRYSEIQAASRVATNLTQMVRDDGSAAKLLHPSQLAPHGLSSAKTPAASLSRPDFSNWHILIVEDNLVNQRILAQQIRKLGCQIHVANHGGEALDLIRSTKYYQGQEDLGKELSIILMDLEMPVMDGLTCVRKIRAMEVEGLMNKHLPIIAVTANARGEQIAAAKVSGMDDVMPKPFRIQQLVPKIEALLLNQAEVV</sequence>
<dbReference type="InterPro" id="IPR005467">
    <property type="entry name" value="His_kinase_dom"/>
</dbReference>
<dbReference type="InterPro" id="IPR050956">
    <property type="entry name" value="2C_system_His_kinase"/>
</dbReference>
<evidence type="ECO:0000256" key="4">
    <source>
        <dbReference type="SAM" id="MobiDB-lite"/>
    </source>
</evidence>
<comment type="caution">
    <text evidence="7">The sequence shown here is derived from an EMBL/GenBank/DDBJ whole genome shotgun (WGS) entry which is preliminary data.</text>
</comment>
<dbReference type="Pfam" id="PF00512">
    <property type="entry name" value="HisKA"/>
    <property type="match status" value="1"/>
</dbReference>
<dbReference type="SUPFAM" id="SSF55874">
    <property type="entry name" value="ATPase domain of HSP90 chaperone/DNA topoisomerase II/histidine kinase"/>
    <property type="match status" value="1"/>
</dbReference>
<dbReference type="SUPFAM" id="SSF55785">
    <property type="entry name" value="PYP-like sensor domain (PAS domain)"/>
    <property type="match status" value="1"/>
</dbReference>